<dbReference type="PANTHER" id="PTHR13696:SF52">
    <property type="entry name" value="PARA FAMILY PROTEIN CT_582"/>
    <property type="match status" value="1"/>
</dbReference>
<dbReference type="CDD" id="cd02042">
    <property type="entry name" value="ParAB_family"/>
    <property type="match status" value="1"/>
</dbReference>
<gene>
    <name evidence="2" type="ordered locus">Cabther_B0001</name>
</gene>
<name>G2LJJ2_CHLTF</name>
<dbReference type="HOGENOM" id="CLU_037612_1_2_0"/>
<dbReference type="KEGG" id="ctm:Cabther_B0001"/>
<reference evidence="2 3" key="1">
    <citation type="journal article" date="2012" name="Environ. Microbiol.">
        <title>Complete genome of Candidatus Chloracidobacterium thermophilum, a chlorophyll-based photoheterotroph belonging to the phylum Acidobacteria.</title>
        <authorList>
            <person name="Garcia Costas A.M."/>
            <person name="Liu Z."/>
            <person name="Tomsho L.P."/>
            <person name="Schuster S.C."/>
            <person name="Ward D.M."/>
            <person name="Bryant D.A."/>
        </authorList>
    </citation>
    <scope>NUCLEOTIDE SEQUENCE [LARGE SCALE GENOMIC DNA]</scope>
    <source>
        <strain evidence="2 3">B</strain>
    </source>
</reference>
<dbReference type="AlphaFoldDB" id="G2LJJ2"/>
<dbReference type="SUPFAM" id="SSF52540">
    <property type="entry name" value="P-loop containing nucleoside triphosphate hydrolases"/>
    <property type="match status" value="1"/>
</dbReference>
<dbReference type="STRING" id="981222.Cabther_B0001"/>
<dbReference type="InterPro" id="IPR027417">
    <property type="entry name" value="P-loop_NTPase"/>
</dbReference>
<dbReference type="Proteomes" id="UP000006791">
    <property type="component" value="Chromosome 2"/>
</dbReference>
<feature type="domain" description="AAA" evidence="1">
    <location>
        <begin position="7"/>
        <end position="173"/>
    </location>
</feature>
<dbReference type="PANTHER" id="PTHR13696">
    <property type="entry name" value="P-LOOP CONTAINING NUCLEOSIDE TRIPHOSPHATE HYDROLASE"/>
    <property type="match status" value="1"/>
</dbReference>
<sequence length="266" mass="29159">MVGLMRVAIFNQSGGVGKTSLTRDLGYELATRGQRVLVIDADPQGTLGSFLGMEPAARPREETFWAAVCDGAEAAPRLWPTEFDLTIGLANRFLVGDELSLMQQSDPARLLAVVEAHLTAYDWVLFDCPPKISEITLQILLAADALLAPVQTEAKSVESFAEVQLEVVRAQRRRKNMRLPPLRVLGVVPTLYNPRLVLHRHHYAELTGRICPSFGFHVFSPIRDYVAVSEAGTRRQPLKCYAPRCPAAADVAALATAVLQMSSDHG</sequence>
<dbReference type="InterPro" id="IPR025669">
    <property type="entry name" value="AAA_dom"/>
</dbReference>
<evidence type="ECO:0000313" key="3">
    <source>
        <dbReference type="Proteomes" id="UP000006791"/>
    </source>
</evidence>
<dbReference type="InterPro" id="IPR050678">
    <property type="entry name" value="DNA_Partitioning_ATPase"/>
</dbReference>
<dbReference type="OrthoDB" id="9791162at2"/>
<keyword evidence="3" id="KW-1185">Reference proteome</keyword>
<dbReference type="Gene3D" id="3.40.50.300">
    <property type="entry name" value="P-loop containing nucleotide triphosphate hydrolases"/>
    <property type="match status" value="1"/>
</dbReference>
<protein>
    <submittedName>
        <fullName evidence="2">ATPases involved in chromosome partitioning</fullName>
    </submittedName>
</protein>
<dbReference type="Pfam" id="PF13614">
    <property type="entry name" value="AAA_31"/>
    <property type="match status" value="1"/>
</dbReference>
<evidence type="ECO:0000313" key="2">
    <source>
        <dbReference type="EMBL" id="AEP13009.1"/>
    </source>
</evidence>
<accession>G2LJJ2</accession>
<organism evidence="2 3">
    <name type="scientific">Chloracidobacterium thermophilum (strain B)</name>
    <dbReference type="NCBI Taxonomy" id="981222"/>
    <lineage>
        <taxon>Bacteria</taxon>
        <taxon>Pseudomonadati</taxon>
        <taxon>Acidobacteriota</taxon>
        <taxon>Terriglobia</taxon>
        <taxon>Terriglobales</taxon>
        <taxon>Acidobacteriaceae</taxon>
        <taxon>Chloracidobacterium</taxon>
    </lineage>
</organism>
<proteinExistence type="predicted"/>
<evidence type="ECO:0000259" key="1">
    <source>
        <dbReference type="Pfam" id="PF13614"/>
    </source>
</evidence>
<dbReference type="EMBL" id="CP002515">
    <property type="protein sequence ID" value="AEP13009.1"/>
    <property type="molecule type" value="Genomic_DNA"/>
</dbReference>